<dbReference type="InterPro" id="IPR036136">
    <property type="entry name" value="Nit/Sulf_reduc_fer-like_dom_sf"/>
</dbReference>
<dbReference type="Pfam" id="PF03460">
    <property type="entry name" value="NIR_SIR_ferr"/>
    <property type="match status" value="2"/>
</dbReference>
<evidence type="ECO:0000313" key="10">
    <source>
        <dbReference type="EMBL" id="EAU54757.1"/>
    </source>
</evidence>
<dbReference type="Proteomes" id="UP000005297">
    <property type="component" value="Unassembled WGS sequence"/>
</dbReference>
<evidence type="ECO:0000313" key="11">
    <source>
        <dbReference type="Proteomes" id="UP000005297"/>
    </source>
</evidence>
<dbReference type="InterPro" id="IPR006067">
    <property type="entry name" value="NO2/SO3_Rdtase_4Fe4S_dom"/>
</dbReference>
<dbReference type="GO" id="GO:0051539">
    <property type="term" value="F:4 iron, 4 sulfur cluster binding"/>
    <property type="evidence" value="ECO:0007669"/>
    <property type="project" value="UniProtKB-KW"/>
</dbReference>
<dbReference type="PROSITE" id="PS00365">
    <property type="entry name" value="NIR_SIR"/>
    <property type="match status" value="2"/>
</dbReference>
<keyword evidence="2" id="KW-0349">Heme</keyword>
<dbReference type="CDD" id="cd00291">
    <property type="entry name" value="SirA_YedF_YeeD"/>
    <property type="match status" value="1"/>
</dbReference>
<keyword evidence="5" id="KW-0408">Iron</keyword>
<evidence type="ECO:0000256" key="4">
    <source>
        <dbReference type="ARBA" id="ARBA00023002"/>
    </source>
</evidence>
<dbReference type="PANTHER" id="PTHR32439:SF9">
    <property type="entry name" value="BLR3264 PROTEIN"/>
    <property type="match status" value="1"/>
</dbReference>
<keyword evidence="3" id="KW-0479">Metal-binding</keyword>
<sequence>MSEFDFAHTSDVDEFDAGYKAFKAGTMSEERFTPFRLQMGVYGQRQEGVQMVRVKLPGGNLTPDQLDVIGDCVADYAGRLPTDGTLSVAPEKFAHVTTRQDIQANFVSLDDVPAFLRRLDAAGLTTREACGNTIRNVSTCFLAGSCPAEHADVSVHARRFAEYFLRHPLAQQFPRKFKVNFSGCATDCGLGGMHDIGFIATEQNGVKGFKVWAAGGLSSQPMSALLLEEFIEESQILLVGEALMRMHFKFSDRKRRARARMKYVAQKLGAEGFIEEYRKQRAVIESTHADDAGYPEANWRTPTGALPHSDSGVVDQHNGQQAILLNLFRGDLTPAQCHAVANAARAAGTESLRVTTEQGVVIADVDAANVAAAQKVLNDAGLSTDYARGIADVVACPGTETCRLGITSSRGLAEALQPMMADLKKDPTLAGITVKASGCQHSCGRHHIADLGFHGMAKKVAGQAVPHYQLHVGGSGVGGSPLAFATDPVPAKYAPEAGIAVLNAYKDGRDADESVHDWASRIGKDGIAAILAPFAADAGEVEGLIYDWSENEAFNTKGNKKGECAGAVLSMSDALISEAEYELLLARAHTDAMFWAEAATALRRSAISTARAFLVAYGEAPEDDALVFGLLMGNATSDAEVMTGFNAVQSALMNIDLGNPGPGVTSLKRVQSDWLALAQVRFAAVPADVPVQEAVVEPEPAVAAGMVELDLSGVACPMNFVKTKIKLSTMPVGAQLAVILDDGAPINNVPLSLEEQGQKILVKEKLSATQWRIVVEKSSQI</sequence>
<feature type="domain" description="Nitrite/sulphite reductase 4Fe-4S" evidence="7">
    <location>
        <begin position="130"/>
        <end position="279"/>
    </location>
</feature>
<evidence type="ECO:0000259" key="9">
    <source>
        <dbReference type="Pfam" id="PF03460"/>
    </source>
</evidence>
<evidence type="ECO:0000259" key="8">
    <source>
        <dbReference type="Pfam" id="PF01206"/>
    </source>
</evidence>
<dbReference type="Gene3D" id="3.30.413.10">
    <property type="entry name" value="Sulfite Reductase Hemoprotein, domain 1"/>
    <property type="match status" value="2"/>
</dbReference>
<dbReference type="RefSeq" id="WP_009850367.1">
    <property type="nucleotide sequence ID" value="NZ_DS022294.1"/>
</dbReference>
<dbReference type="SUPFAM" id="SSF64307">
    <property type="entry name" value="SirA-like"/>
    <property type="match status" value="1"/>
</dbReference>
<dbReference type="GO" id="GO:0046872">
    <property type="term" value="F:metal ion binding"/>
    <property type="evidence" value="ECO:0007669"/>
    <property type="project" value="UniProtKB-KW"/>
</dbReference>
<dbReference type="SUPFAM" id="SSF55124">
    <property type="entry name" value="Nitrite/Sulfite reductase N-terminal domain-like"/>
    <property type="match status" value="2"/>
</dbReference>
<dbReference type="Pfam" id="PF01077">
    <property type="entry name" value="NIR_SIR"/>
    <property type="match status" value="2"/>
</dbReference>
<evidence type="ECO:0000256" key="3">
    <source>
        <dbReference type="ARBA" id="ARBA00022723"/>
    </source>
</evidence>
<dbReference type="InterPro" id="IPR036868">
    <property type="entry name" value="TusA-like_sf"/>
</dbReference>
<dbReference type="PANTHER" id="PTHR32439">
    <property type="entry name" value="FERREDOXIN--NITRITE REDUCTASE, CHLOROPLASTIC"/>
    <property type="match status" value="1"/>
</dbReference>
<evidence type="ECO:0000259" key="7">
    <source>
        <dbReference type="Pfam" id="PF01077"/>
    </source>
</evidence>
<dbReference type="FunCoup" id="Q0EZE7">
    <property type="interactions" value="208"/>
</dbReference>
<dbReference type="InParanoid" id="Q0EZE7"/>
<dbReference type="eggNOG" id="COG0425">
    <property type="taxonomic scope" value="Bacteria"/>
</dbReference>
<dbReference type="Pfam" id="PF01206">
    <property type="entry name" value="TusA"/>
    <property type="match status" value="1"/>
</dbReference>
<keyword evidence="11" id="KW-1185">Reference proteome</keyword>
<comment type="caution">
    <text evidence="10">The sequence shown here is derived from an EMBL/GenBank/DDBJ whole genome shotgun (WGS) entry which is preliminary data.</text>
</comment>
<dbReference type="SUPFAM" id="SSF56014">
    <property type="entry name" value="Nitrite and sulphite reductase 4Fe-4S domain-like"/>
    <property type="match status" value="2"/>
</dbReference>
<protein>
    <submittedName>
        <fullName evidence="10">Sulfite reductase</fullName>
    </submittedName>
</protein>
<dbReference type="InterPro" id="IPR051329">
    <property type="entry name" value="NIR_SIR_4Fe-4S"/>
</dbReference>
<dbReference type="STRING" id="314344.AL013_11595"/>
<dbReference type="InterPro" id="IPR005117">
    <property type="entry name" value="NiRdtase/SiRdtase_haem-b_fer"/>
</dbReference>
<name>Q0EZE7_9PROT</name>
<feature type="domain" description="Nitrite/Sulfite reductase ferredoxin-like" evidence="9">
    <location>
        <begin position="42"/>
        <end position="79"/>
    </location>
</feature>
<dbReference type="HOGENOM" id="CLU_015667_1_1_0"/>
<keyword evidence="1" id="KW-0004">4Fe-4S</keyword>
<evidence type="ECO:0000256" key="5">
    <source>
        <dbReference type="ARBA" id="ARBA00023004"/>
    </source>
</evidence>
<accession>Q0EZE7</accession>
<feature type="domain" description="Nitrite/Sulfite reductase ferredoxin-like" evidence="9">
    <location>
        <begin position="322"/>
        <end position="378"/>
    </location>
</feature>
<dbReference type="InterPro" id="IPR006066">
    <property type="entry name" value="NO2/SO3_Rdtase_FeS/sirohaem_BS"/>
</dbReference>
<organism evidence="10 11">
    <name type="scientific">Mariprofundus ferrooxydans PV-1</name>
    <dbReference type="NCBI Taxonomy" id="314345"/>
    <lineage>
        <taxon>Bacteria</taxon>
        <taxon>Pseudomonadati</taxon>
        <taxon>Pseudomonadota</taxon>
        <taxon>Candidatius Mariprofundia</taxon>
        <taxon>Mariprofundales</taxon>
        <taxon>Mariprofundaceae</taxon>
        <taxon>Mariprofundus</taxon>
    </lineage>
</organism>
<dbReference type="InterPro" id="IPR001455">
    <property type="entry name" value="TusA-like"/>
</dbReference>
<dbReference type="eggNOG" id="COG0155">
    <property type="taxonomic scope" value="Bacteria"/>
</dbReference>
<dbReference type="Gene3D" id="3.90.480.10">
    <property type="entry name" value="Sulfite Reductase Hemoprotein,Domain 2"/>
    <property type="match status" value="1"/>
</dbReference>
<dbReference type="GO" id="GO:0016491">
    <property type="term" value="F:oxidoreductase activity"/>
    <property type="evidence" value="ECO:0007669"/>
    <property type="project" value="UniProtKB-KW"/>
</dbReference>
<dbReference type="GO" id="GO:0020037">
    <property type="term" value="F:heme binding"/>
    <property type="evidence" value="ECO:0007669"/>
    <property type="project" value="InterPro"/>
</dbReference>
<dbReference type="AlphaFoldDB" id="Q0EZE7"/>
<proteinExistence type="predicted"/>
<feature type="domain" description="Nitrite/sulphite reductase 4Fe-4S" evidence="7">
    <location>
        <begin position="389"/>
        <end position="523"/>
    </location>
</feature>
<reference evidence="10 11" key="1">
    <citation type="submission" date="2006-09" db="EMBL/GenBank/DDBJ databases">
        <authorList>
            <person name="Emerson D."/>
            <person name="Ferriera S."/>
            <person name="Johnson J."/>
            <person name="Kravitz S."/>
            <person name="Halpern A."/>
            <person name="Remington K."/>
            <person name="Beeson K."/>
            <person name="Tran B."/>
            <person name="Rogers Y.-H."/>
            <person name="Friedman R."/>
            <person name="Venter J.C."/>
        </authorList>
    </citation>
    <scope>NUCLEOTIDE SEQUENCE [LARGE SCALE GENOMIC DNA]</scope>
    <source>
        <strain evidence="10 11">PV-1</strain>
    </source>
</reference>
<keyword evidence="4" id="KW-0560">Oxidoreductase</keyword>
<dbReference type="Gene3D" id="3.30.110.40">
    <property type="entry name" value="TusA-like domain"/>
    <property type="match status" value="1"/>
</dbReference>
<evidence type="ECO:0000256" key="2">
    <source>
        <dbReference type="ARBA" id="ARBA00022617"/>
    </source>
</evidence>
<dbReference type="PRINTS" id="PR00397">
    <property type="entry name" value="SIROHAEM"/>
</dbReference>
<feature type="domain" description="UPF0033" evidence="8">
    <location>
        <begin position="708"/>
        <end position="777"/>
    </location>
</feature>
<gene>
    <name evidence="10" type="ORF">SPV1_14274</name>
</gene>
<evidence type="ECO:0000256" key="1">
    <source>
        <dbReference type="ARBA" id="ARBA00022485"/>
    </source>
</evidence>
<dbReference type="InterPro" id="IPR045854">
    <property type="entry name" value="NO2/SO3_Rdtase_4Fe4S_sf"/>
</dbReference>
<dbReference type="EMBL" id="AATS01000006">
    <property type="protein sequence ID" value="EAU54757.1"/>
    <property type="molecule type" value="Genomic_DNA"/>
</dbReference>
<keyword evidence="6" id="KW-0411">Iron-sulfur</keyword>
<dbReference type="OrthoDB" id="3189055at2"/>
<evidence type="ECO:0000256" key="6">
    <source>
        <dbReference type="ARBA" id="ARBA00023014"/>
    </source>
</evidence>